<dbReference type="PANTHER" id="PTHR47637">
    <property type="entry name" value="CHAPERONE SURA"/>
    <property type="match status" value="1"/>
</dbReference>
<dbReference type="SUPFAM" id="SSF109998">
    <property type="entry name" value="Triger factor/SurA peptide-binding domain-like"/>
    <property type="match status" value="1"/>
</dbReference>
<evidence type="ECO:0000313" key="10">
    <source>
        <dbReference type="EMBL" id="RAJ94950.1"/>
    </source>
</evidence>
<evidence type="ECO:0000313" key="11">
    <source>
        <dbReference type="EMBL" id="RUO22159.1"/>
    </source>
</evidence>
<evidence type="ECO:0000256" key="8">
    <source>
        <dbReference type="SAM" id="SignalP"/>
    </source>
</evidence>
<dbReference type="Pfam" id="PF00639">
    <property type="entry name" value="Rotamase"/>
    <property type="match status" value="1"/>
</dbReference>
<evidence type="ECO:0000256" key="3">
    <source>
        <dbReference type="ARBA" id="ARBA00022764"/>
    </source>
</evidence>
<proteinExistence type="inferred from homology"/>
<dbReference type="HAMAP" id="MF_01183">
    <property type="entry name" value="Chaperone_SurA"/>
    <property type="match status" value="1"/>
</dbReference>
<dbReference type="Proteomes" id="UP000249203">
    <property type="component" value="Unassembled WGS sequence"/>
</dbReference>
<keyword evidence="6 7" id="KW-0413">Isomerase</keyword>
<comment type="domain">
    <text evidence="7">The PPIase activity resides only in the second parvulin domain. The N-terminal region and the C-terminal tail are necessary and sufficient for the chaperone activity of SurA. The PPIase activity is dispensable for SurA to function as a chaperone. The N-terminal region and the C-terminal tail are also required for porin recognition.</text>
</comment>
<dbReference type="InterPro" id="IPR023034">
    <property type="entry name" value="PPIase_SurA"/>
</dbReference>
<dbReference type="Gene3D" id="3.10.50.40">
    <property type="match status" value="2"/>
</dbReference>
<dbReference type="Proteomes" id="UP000287865">
    <property type="component" value="Unassembled WGS sequence"/>
</dbReference>
<dbReference type="SUPFAM" id="SSF54534">
    <property type="entry name" value="FKBP-like"/>
    <property type="match status" value="2"/>
</dbReference>
<dbReference type="NCBIfam" id="NF008038">
    <property type="entry name" value="PRK10770.1"/>
    <property type="match status" value="1"/>
</dbReference>
<dbReference type="EMBL" id="QLMD01000012">
    <property type="protein sequence ID" value="RAJ94950.1"/>
    <property type="molecule type" value="Genomic_DNA"/>
</dbReference>
<comment type="subcellular location">
    <subcellularLocation>
        <location evidence="7">Periplasm</location>
    </subcellularLocation>
    <text evidence="7">Is capable of associating with the outer membrane.</text>
</comment>
<keyword evidence="13" id="KW-1185">Reference proteome</keyword>
<dbReference type="GO" id="GO:0006457">
    <property type="term" value="P:protein folding"/>
    <property type="evidence" value="ECO:0007669"/>
    <property type="project" value="UniProtKB-UniRule"/>
</dbReference>
<dbReference type="Pfam" id="PF13616">
    <property type="entry name" value="Rotamase_3"/>
    <property type="match status" value="1"/>
</dbReference>
<evidence type="ECO:0000313" key="13">
    <source>
        <dbReference type="Proteomes" id="UP000287865"/>
    </source>
</evidence>
<feature type="chain" id="PRO_5016375833" description="Chaperone SurA" evidence="8">
    <location>
        <begin position="16"/>
        <end position="430"/>
    </location>
</feature>
<dbReference type="InterPro" id="IPR050280">
    <property type="entry name" value="OMP_Chaperone_SurA"/>
</dbReference>
<dbReference type="PROSITE" id="PS50198">
    <property type="entry name" value="PPIC_PPIASE_2"/>
    <property type="match status" value="2"/>
</dbReference>
<dbReference type="GO" id="GO:0030288">
    <property type="term" value="C:outer membrane-bounded periplasmic space"/>
    <property type="evidence" value="ECO:0007669"/>
    <property type="project" value="InterPro"/>
</dbReference>
<dbReference type="Gene3D" id="1.10.4030.10">
    <property type="entry name" value="Porin chaperone SurA, peptide-binding domain"/>
    <property type="match status" value="1"/>
</dbReference>
<dbReference type="InterPro" id="IPR046357">
    <property type="entry name" value="PPIase_dom_sf"/>
</dbReference>
<accession>A0A327WST9</accession>
<keyword evidence="4 7" id="KW-0697">Rotamase</keyword>
<evidence type="ECO:0000313" key="12">
    <source>
        <dbReference type="Proteomes" id="UP000249203"/>
    </source>
</evidence>
<dbReference type="InterPro" id="IPR027304">
    <property type="entry name" value="Trigger_fact/SurA_dom_sf"/>
</dbReference>
<sequence length="430" mass="48140">MKVVTSCLIALSMWAATSVTSVTVAQQKLDSVAVIVDNTVVLESEVDGLMRQIKRDASAAGRRLPSDQVLRTQVSERLILQKLQMQMADRMGIRIGDAQLDQTIAGIAADNNMPIEALQAQVEADGTSWRQYREEVREQLITNEVQRAQVQRRVYISPQEINNLVRMIDEQGDSTVEYNLSHILISFQNEQGDSDEDAARRRVDAVVNRLNEGDDFAQMAVTSSSAANALDGGEMGWMSENTMPTLFAANVSGAAAGDIIGPLRSGVGFHVLRVNEVRGAEVFTSEEVSARHILIQPSVILSDNRARNMLAEFRSQIQSGEKTFGELAREHSADPGSARNNGELGFADPSMYVPEFRQRVEEQDVGYISEPFRTTHGWHIVEVLDRRTQDVTDQRKREQAGNMLYSRKFREELDIWLQEIRDNAYVEVLR</sequence>
<reference evidence="10 12" key="2">
    <citation type="submission" date="2018-06" db="EMBL/GenBank/DDBJ databases">
        <title>Genomic Encyclopedia of Type Strains, Phase III (KMG-III): the genomes of soil and plant-associated and newly described type strains.</title>
        <authorList>
            <person name="Whitman W."/>
        </authorList>
    </citation>
    <scope>NUCLEOTIDE SEQUENCE [LARGE SCALE GENOMIC DNA]</scope>
    <source>
        <strain evidence="10 12">CGMCC 1.15366</strain>
    </source>
</reference>
<feature type="domain" description="PpiC" evidence="9">
    <location>
        <begin position="175"/>
        <end position="276"/>
    </location>
</feature>
<comment type="catalytic activity">
    <reaction evidence="7">
        <text>[protein]-peptidylproline (omega=180) = [protein]-peptidylproline (omega=0)</text>
        <dbReference type="Rhea" id="RHEA:16237"/>
        <dbReference type="Rhea" id="RHEA-COMP:10747"/>
        <dbReference type="Rhea" id="RHEA-COMP:10748"/>
        <dbReference type="ChEBI" id="CHEBI:83833"/>
        <dbReference type="ChEBI" id="CHEBI:83834"/>
        <dbReference type="EC" id="5.2.1.8"/>
    </reaction>
</comment>
<evidence type="ECO:0000256" key="1">
    <source>
        <dbReference type="ARBA" id="ARBA00022729"/>
    </source>
</evidence>
<dbReference type="GO" id="GO:0051082">
    <property type="term" value="F:unfolded protein binding"/>
    <property type="evidence" value="ECO:0007669"/>
    <property type="project" value="UniProtKB-UniRule"/>
</dbReference>
<dbReference type="Pfam" id="PF09312">
    <property type="entry name" value="SurA_N"/>
    <property type="match status" value="1"/>
</dbReference>
<reference evidence="11 13" key="1">
    <citation type="journal article" date="2018" name="Front. Microbiol.">
        <title>Genome-Based Analysis Reveals the Taxonomy and Diversity of the Family Idiomarinaceae.</title>
        <authorList>
            <person name="Liu Y."/>
            <person name="Lai Q."/>
            <person name="Shao Z."/>
        </authorList>
    </citation>
    <scope>NUCLEOTIDE SEQUENCE [LARGE SCALE GENOMIC DNA]</scope>
    <source>
        <strain evidence="11 13">CF12-14</strain>
    </source>
</reference>
<evidence type="ECO:0000256" key="4">
    <source>
        <dbReference type="ARBA" id="ARBA00023110"/>
    </source>
</evidence>
<evidence type="ECO:0000259" key="9">
    <source>
        <dbReference type="PROSITE" id="PS50198"/>
    </source>
</evidence>
<dbReference type="GO" id="GO:0050821">
    <property type="term" value="P:protein stabilization"/>
    <property type="evidence" value="ECO:0007669"/>
    <property type="project" value="InterPro"/>
</dbReference>
<dbReference type="OrthoDB" id="14196at2"/>
<keyword evidence="2 7" id="KW-0677">Repeat</keyword>
<keyword evidence="3 7" id="KW-0574">Periplasm</keyword>
<protein>
    <recommendedName>
        <fullName evidence="7">Chaperone SurA</fullName>
    </recommendedName>
    <alternativeName>
        <fullName evidence="7">Peptidyl-prolyl cis-trans isomerase SurA</fullName>
        <shortName evidence="7">PPIase SurA</shortName>
        <ecNumber evidence="7">5.2.1.8</ecNumber>
    </alternativeName>
    <alternativeName>
        <fullName evidence="7">Rotamase SurA</fullName>
    </alternativeName>
</protein>
<comment type="function">
    <text evidence="7">Chaperone involved in the correct folding and assembly of outer membrane proteins. Recognizes specific patterns of aromatic residues and the orientation of their side chains, which are found more frequently in integral outer membrane proteins. May act in both early periplasmic and late outer membrane-associated steps of protein maturation.</text>
</comment>
<evidence type="ECO:0000256" key="5">
    <source>
        <dbReference type="ARBA" id="ARBA00023186"/>
    </source>
</evidence>
<dbReference type="InterPro" id="IPR015391">
    <property type="entry name" value="SurA_N"/>
</dbReference>
<dbReference type="AlphaFoldDB" id="A0A327WST9"/>
<dbReference type="PANTHER" id="PTHR47637:SF1">
    <property type="entry name" value="CHAPERONE SURA"/>
    <property type="match status" value="1"/>
</dbReference>
<dbReference type="RefSeq" id="WP_111570068.1">
    <property type="nucleotide sequence ID" value="NZ_PIPK01000011.1"/>
</dbReference>
<organism evidence="10 12">
    <name type="scientific">Aliidiomarina maris</name>
    <dbReference type="NCBI Taxonomy" id="531312"/>
    <lineage>
        <taxon>Bacteria</taxon>
        <taxon>Pseudomonadati</taxon>
        <taxon>Pseudomonadota</taxon>
        <taxon>Gammaproteobacteria</taxon>
        <taxon>Alteromonadales</taxon>
        <taxon>Idiomarinaceae</taxon>
        <taxon>Aliidiomarina</taxon>
    </lineage>
</organism>
<evidence type="ECO:0000256" key="6">
    <source>
        <dbReference type="ARBA" id="ARBA00023235"/>
    </source>
</evidence>
<evidence type="ECO:0000256" key="7">
    <source>
        <dbReference type="HAMAP-Rule" id="MF_01183"/>
    </source>
</evidence>
<dbReference type="GO" id="GO:0003755">
    <property type="term" value="F:peptidyl-prolyl cis-trans isomerase activity"/>
    <property type="evidence" value="ECO:0007669"/>
    <property type="project" value="UniProtKB-UniRule"/>
</dbReference>
<dbReference type="InterPro" id="IPR000297">
    <property type="entry name" value="PPIase_PpiC"/>
</dbReference>
<dbReference type="EMBL" id="PIPK01000011">
    <property type="protein sequence ID" value="RUO22159.1"/>
    <property type="molecule type" value="Genomic_DNA"/>
</dbReference>
<dbReference type="GO" id="GO:0043165">
    <property type="term" value="P:Gram-negative-bacterium-type cell outer membrane assembly"/>
    <property type="evidence" value="ECO:0007669"/>
    <property type="project" value="InterPro"/>
</dbReference>
<feature type="domain" description="PpiC" evidence="9">
    <location>
        <begin position="285"/>
        <end position="385"/>
    </location>
</feature>
<name>A0A327WST9_9GAMM</name>
<comment type="caution">
    <text evidence="10">The sequence shown here is derived from an EMBL/GenBank/DDBJ whole genome shotgun (WGS) entry which is preliminary data.</text>
</comment>
<dbReference type="EC" id="5.2.1.8" evidence="7"/>
<evidence type="ECO:0000256" key="2">
    <source>
        <dbReference type="ARBA" id="ARBA00022737"/>
    </source>
</evidence>
<gene>
    <name evidence="7" type="primary">surA</name>
    <name evidence="10" type="ORF">B0I24_11236</name>
    <name evidence="11" type="ORF">CWE07_11275</name>
</gene>
<keyword evidence="5 7" id="KW-0143">Chaperone</keyword>
<dbReference type="GO" id="GO:0042277">
    <property type="term" value="F:peptide binding"/>
    <property type="evidence" value="ECO:0007669"/>
    <property type="project" value="InterPro"/>
</dbReference>
<feature type="signal peptide" evidence="8">
    <location>
        <begin position="1"/>
        <end position="15"/>
    </location>
</feature>
<keyword evidence="1 7" id="KW-0732">Signal</keyword>